<keyword evidence="2" id="KW-0413">Isomerase</keyword>
<dbReference type="KEGG" id="pmaw:MACH26_15270"/>
<gene>
    <name evidence="4" type="ORF">MACH26_15270</name>
</gene>
<dbReference type="EMBL" id="AP027272">
    <property type="protein sequence ID" value="BDX06006.1"/>
    <property type="molecule type" value="Genomic_DNA"/>
</dbReference>
<dbReference type="NCBIfam" id="TIGR00654">
    <property type="entry name" value="PhzF_family"/>
    <property type="match status" value="1"/>
</dbReference>
<evidence type="ECO:0000313" key="4">
    <source>
        <dbReference type="EMBL" id="BDX06006.1"/>
    </source>
</evidence>
<dbReference type="RefSeq" id="WP_338292032.1">
    <property type="nucleotide sequence ID" value="NZ_AP027272.1"/>
</dbReference>
<dbReference type="PANTHER" id="PTHR13774:SF17">
    <property type="entry name" value="PHENAZINE BIOSYNTHESIS-LIKE DOMAIN-CONTAINING PROTEIN"/>
    <property type="match status" value="1"/>
</dbReference>
<sequence length="263" mass="29406">MTQSIHIVDAFTEQLFAGNPAAVVIRNEWYSDDLMQKIASENNLAETAFLVQHNYAEYAIRWFSPLTEIDFCGHATLAASSVIFETQPTLTRLRFKTSSVGDLIIEKKPDGKISMTFPIRTLESPEAIPHALLQALPEPPVKILRSVQAWHAIYDNEQAIYNCQPDLEQLKQLAPLDLVVSAPAENYDFVSRYFWPANGGDEDPVTGSIHASLAPWWAKQLGKSNLLAHQASRRGGTLYCEVQENNVIVSGYTKKYLTGEIIL</sequence>
<dbReference type="Pfam" id="PF02567">
    <property type="entry name" value="PhzC-PhzF"/>
    <property type="match status" value="1"/>
</dbReference>
<comment type="similarity">
    <text evidence="1">Belongs to the PhzF family.</text>
</comment>
<dbReference type="SUPFAM" id="SSF54506">
    <property type="entry name" value="Diaminopimelate epimerase-like"/>
    <property type="match status" value="1"/>
</dbReference>
<name>A0AA48HGJ2_9ALTE</name>
<feature type="active site" evidence="3">
    <location>
        <position position="46"/>
    </location>
</feature>
<keyword evidence="5" id="KW-1185">Reference proteome</keyword>
<dbReference type="PIRSF" id="PIRSF016184">
    <property type="entry name" value="PhzC_PhzF"/>
    <property type="match status" value="1"/>
</dbReference>
<dbReference type="InterPro" id="IPR003719">
    <property type="entry name" value="Phenazine_PhzF-like"/>
</dbReference>
<dbReference type="PANTHER" id="PTHR13774">
    <property type="entry name" value="PHENAZINE BIOSYNTHESIS PROTEIN"/>
    <property type="match status" value="1"/>
</dbReference>
<dbReference type="Proteomes" id="UP001333710">
    <property type="component" value="Chromosome"/>
</dbReference>
<dbReference type="AlphaFoldDB" id="A0AA48HGJ2"/>
<dbReference type="Gene3D" id="3.10.310.10">
    <property type="entry name" value="Diaminopimelate Epimerase, Chain A, domain 1"/>
    <property type="match status" value="2"/>
</dbReference>
<evidence type="ECO:0000256" key="3">
    <source>
        <dbReference type="PIRSR" id="PIRSR016184-1"/>
    </source>
</evidence>
<accession>A0AA48HGJ2</accession>
<evidence type="ECO:0000313" key="5">
    <source>
        <dbReference type="Proteomes" id="UP001333710"/>
    </source>
</evidence>
<reference evidence="4" key="1">
    <citation type="submission" date="2023-01" db="EMBL/GenBank/DDBJ databases">
        <title>Complete genome sequence of Planctobacterium marinum strain Dej080120_11.</title>
        <authorList>
            <person name="Ueki S."/>
            <person name="Maruyama F."/>
        </authorList>
    </citation>
    <scope>NUCLEOTIDE SEQUENCE</scope>
    <source>
        <strain evidence="4">Dej080120_11</strain>
    </source>
</reference>
<dbReference type="GO" id="GO:0016853">
    <property type="term" value="F:isomerase activity"/>
    <property type="evidence" value="ECO:0007669"/>
    <property type="project" value="UniProtKB-KW"/>
</dbReference>
<evidence type="ECO:0000256" key="2">
    <source>
        <dbReference type="ARBA" id="ARBA00023235"/>
    </source>
</evidence>
<organism evidence="4 5">
    <name type="scientific">Planctobacterium marinum</name>
    <dbReference type="NCBI Taxonomy" id="1631968"/>
    <lineage>
        <taxon>Bacteria</taxon>
        <taxon>Pseudomonadati</taxon>
        <taxon>Pseudomonadota</taxon>
        <taxon>Gammaproteobacteria</taxon>
        <taxon>Alteromonadales</taxon>
        <taxon>Alteromonadaceae</taxon>
        <taxon>Planctobacterium</taxon>
    </lineage>
</organism>
<protein>
    <submittedName>
        <fullName evidence="4">Phenazine biosynthesis protein PhzF</fullName>
    </submittedName>
</protein>
<dbReference type="GO" id="GO:0005737">
    <property type="term" value="C:cytoplasm"/>
    <property type="evidence" value="ECO:0007669"/>
    <property type="project" value="TreeGrafter"/>
</dbReference>
<evidence type="ECO:0000256" key="1">
    <source>
        <dbReference type="ARBA" id="ARBA00008270"/>
    </source>
</evidence>
<proteinExistence type="inferred from homology"/>